<comment type="similarity">
    <text evidence="1 11">Belongs to the RNA polymerase alpha chain family.</text>
</comment>
<dbReference type="SMART" id="SM00662">
    <property type="entry name" value="RPOLD"/>
    <property type="match status" value="1"/>
</dbReference>
<evidence type="ECO:0000256" key="10">
    <source>
        <dbReference type="ARBA" id="ARBA00048552"/>
    </source>
</evidence>
<evidence type="ECO:0000256" key="9">
    <source>
        <dbReference type="ARBA" id="ARBA00033070"/>
    </source>
</evidence>
<protein>
    <recommendedName>
        <fullName evidence="3 11">DNA-directed RNA polymerase subunit alpha</fullName>
        <shortName evidence="11">RNAP subunit alpha</shortName>
        <ecNumber evidence="2 11">2.7.7.6</ecNumber>
    </recommendedName>
    <alternativeName>
        <fullName evidence="9 11">RNA polymerase subunit alpha</fullName>
    </alternativeName>
    <alternativeName>
        <fullName evidence="8 11">Transcriptase subunit alpha</fullName>
    </alternativeName>
</protein>
<evidence type="ECO:0000256" key="1">
    <source>
        <dbReference type="ARBA" id="ARBA00007123"/>
    </source>
</evidence>
<dbReference type="GO" id="GO:0003677">
    <property type="term" value="F:DNA binding"/>
    <property type="evidence" value="ECO:0007669"/>
    <property type="project" value="UniProtKB-UniRule"/>
</dbReference>
<comment type="caution">
    <text evidence="13">The sequence shown here is derived from an EMBL/GenBank/DDBJ whole genome shotgun (WGS) entry which is preliminary data.</text>
</comment>
<feature type="domain" description="DNA-directed RNA polymerase RpoA/D/Rpb3-type" evidence="12">
    <location>
        <begin position="21"/>
        <end position="229"/>
    </location>
</feature>
<accession>A0A497E881</accession>
<keyword evidence="7 11" id="KW-0804">Transcription</keyword>
<dbReference type="SUPFAM" id="SSF56553">
    <property type="entry name" value="Insert subdomain of RNA polymerase alpha subunit"/>
    <property type="match status" value="1"/>
</dbReference>
<evidence type="ECO:0000313" key="14">
    <source>
        <dbReference type="Proteomes" id="UP000279422"/>
    </source>
</evidence>
<dbReference type="SUPFAM" id="SSF47789">
    <property type="entry name" value="C-terminal domain of RNA polymerase alpha subunit"/>
    <property type="match status" value="1"/>
</dbReference>
<dbReference type="NCBIfam" id="NF003519">
    <property type="entry name" value="PRK05182.2-5"/>
    <property type="match status" value="1"/>
</dbReference>
<keyword evidence="5 11" id="KW-0808">Transferase</keyword>
<dbReference type="NCBIfam" id="TIGR02027">
    <property type="entry name" value="rpoA"/>
    <property type="match status" value="1"/>
</dbReference>
<dbReference type="CDD" id="cd06928">
    <property type="entry name" value="RNAP_alpha_NTD"/>
    <property type="match status" value="1"/>
</dbReference>
<dbReference type="InterPro" id="IPR011260">
    <property type="entry name" value="RNAP_asu_C"/>
</dbReference>
<evidence type="ECO:0000256" key="6">
    <source>
        <dbReference type="ARBA" id="ARBA00022695"/>
    </source>
</evidence>
<dbReference type="Gene3D" id="1.10.150.20">
    <property type="entry name" value="5' to 3' exonuclease, C-terminal subdomain"/>
    <property type="match status" value="1"/>
</dbReference>
<keyword evidence="6 11" id="KW-0548">Nucleotidyltransferase</keyword>
<keyword evidence="4 11" id="KW-0240">DNA-directed RNA polymerase</keyword>
<dbReference type="SUPFAM" id="SSF55257">
    <property type="entry name" value="RBP11-like subunits of RNA polymerase"/>
    <property type="match status" value="1"/>
</dbReference>
<dbReference type="FunFam" id="2.170.120.12:FF:000001">
    <property type="entry name" value="DNA-directed RNA polymerase subunit alpha"/>
    <property type="match status" value="1"/>
</dbReference>
<dbReference type="EC" id="2.7.7.6" evidence="2 11"/>
<dbReference type="Pfam" id="PF01000">
    <property type="entry name" value="RNA_pol_A_bac"/>
    <property type="match status" value="1"/>
</dbReference>
<dbReference type="InterPro" id="IPR011262">
    <property type="entry name" value="DNA-dir_RNA_pol_insert"/>
</dbReference>
<dbReference type="InterPro" id="IPR011263">
    <property type="entry name" value="DNA-dir_RNA_pol_RpoA/D/Rpb3"/>
</dbReference>
<dbReference type="GO" id="GO:0000428">
    <property type="term" value="C:DNA-directed RNA polymerase complex"/>
    <property type="evidence" value="ECO:0007669"/>
    <property type="project" value="UniProtKB-KW"/>
</dbReference>
<dbReference type="InterPro" id="IPR036643">
    <property type="entry name" value="RNApol_insert_sf"/>
</dbReference>
<evidence type="ECO:0000256" key="11">
    <source>
        <dbReference type="HAMAP-Rule" id="MF_00059"/>
    </source>
</evidence>
<evidence type="ECO:0000256" key="2">
    <source>
        <dbReference type="ARBA" id="ARBA00012418"/>
    </source>
</evidence>
<dbReference type="HAMAP" id="MF_00059">
    <property type="entry name" value="RNApol_bact_RpoA"/>
    <property type="match status" value="1"/>
</dbReference>
<comment type="subunit">
    <text evidence="11">Homodimer. The RNAP catalytic core consists of 2 alpha, 1 beta, 1 beta' and 1 omega subunit. When a sigma factor is associated with the core the holoenzyme is formed, which can initiate transcription.</text>
</comment>
<dbReference type="Pfam" id="PF03118">
    <property type="entry name" value="RNA_pol_A_CTD"/>
    <property type="match status" value="1"/>
</dbReference>
<dbReference type="Pfam" id="PF01193">
    <property type="entry name" value="RNA_pol_L"/>
    <property type="match status" value="1"/>
</dbReference>
<dbReference type="Gene3D" id="3.30.1360.10">
    <property type="entry name" value="RNA polymerase, RBP11-like subunit"/>
    <property type="match status" value="1"/>
</dbReference>
<comment type="function">
    <text evidence="11">DNA-dependent RNA polymerase catalyzes the transcription of DNA into RNA using the four ribonucleoside triphosphates as substrates.</text>
</comment>
<dbReference type="EMBL" id="QMPZ01000007">
    <property type="protein sequence ID" value="RLE10500.1"/>
    <property type="molecule type" value="Genomic_DNA"/>
</dbReference>
<dbReference type="NCBIfam" id="NF003513">
    <property type="entry name" value="PRK05182.1-2"/>
    <property type="match status" value="1"/>
</dbReference>
<sequence length="304" mass="34846">MRELIRPKRISLEEQTFSDTYGKFIIEPLESGYGITLGNALRRVLLSSIPGVAITSVKIDGVMHEFSTIPGVKEDVLEIIQNLKKLRAKLFVDEEKKISLEARGPLEVKASHFQTDDEVEIINPDLHIATLDNEKTRLFMEVTLARGRGYVEAVENKKEKQPLGTIPIDSIFTPVRKVKYEVRPARIGRKTSYDCLILEIFTDGTIKPDEAFREAAKILYEYFGFFLEEEKRRSREEFLEREIEEIGLSGPPLKALKDAGINRVKDLLQKEEKELLKIENFGEKSLEKVKKKLAEYDLSMGEEK</sequence>
<comment type="domain">
    <text evidence="11">The N-terminal domain is essential for RNAP assembly and basal transcription, whereas the C-terminal domain is involved in interaction with transcriptional regulators and with upstream promoter elements.</text>
</comment>
<proteinExistence type="inferred from homology"/>
<evidence type="ECO:0000256" key="3">
    <source>
        <dbReference type="ARBA" id="ARBA00015972"/>
    </source>
</evidence>
<evidence type="ECO:0000313" key="13">
    <source>
        <dbReference type="EMBL" id="RLE10500.1"/>
    </source>
</evidence>
<evidence type="ECO:0000256" key="8">
    <source>
        <dbReference type="ARBA" id="ARBA00032524"/>
    </source>
</evidence>
<organism evidence="13 14">
    <name type="scientific">Aerophobetes bacterium</name>
    <dbReference type="NCBI Taxonomy" id="2030807"/>
    <lineage>
        <taxon>Bacteria</taxon>
        <taxon>Candidatus Aerophobota</taxon>
    </lineage>
</organism>
<dbReference type="GO" id="GO:0005737">
    <property type="term" value="C:cytoplasm"/>
    <property type="evidence" value="ECO:0007669"/>
    <property type="project" value="UniProtKB-ARBA"/>
</dbReference>
<dbReference type="InterPro" id="IPR036603">
    <property type="entry name" value="RBP11-like"/>
</dbReference>
<dbReference type="Proteomes" id="UP000279422">
    <property type="component" value="Unassembled WGS sequence"/>
</dbReference>
<dbReference type="GO" id="GO:0003899">
    <property type="term" value="F:DNA-directed RNA polymerase activity"/>
    <property type="evidence" value="ECO:0007669"/>
    <property type="project" value="UniProtKB-UniRule"/>
</dbReference>
<feature type="region of interest" description="Alpha N-terminal domain (alpha-NTD)" evidence="11">
    <location>
        <begin position="1"/>
        <end position="228"/>
    </location>
</feature>
<comment type="catalytic activity">
    <reaction evidence="10 11">
        <text>RNA(n) + a ribonucleoside 5'-triphosphate = RNA(n+1) + diphosphate</text>
        <dbReference type="Rhea" id="RHEA:21248"/>
        <dbReference type="Rhea" id="RHEA-COMP:14527"/>
        <dbReference type="Rhea" id="RHEA-COMP:17342"/>
        <dbReference type="ChEBI" id="CHEBI:33019"/>
        <dbReference type="ChEBI" id="CHEBI:61557"/>
        <dbReference type="ChEBI" id="CHEBI:140395"/>
        <dbReference type="EC" id="2.7.7.6"/>
    </reaction>
</comment>
<dbReference type="InterPro" id="IPR011773">
    <property type="entry name" value="DNA-dir_RpoA"/>
</dbReference>
<dbReference type="GO" id="GO:0046983">
    <property type="term" value="F:protein dimerization activity"/>
    <property type="evidence" value="ECO:0007669"/>
    <property type="project" value="InterPro"/>
</dbReference>
<evidence type="ECO:0000256" key="7">
    <source>
        <dbReference type="ARBA" id="ARBA00023163"/>
    </source>
</evidence>
<reference evidence="13 14" key="1">
    <citation type="submission" date="2018-06" db="EMBL/GenBank/DDBJ databases">
        <title>Extensive metabolic versatility and redundancy in microbially diverse, dynamic hydrothermal sediments.</title>
        <authorList>
            <person name="Dombrowski N."/>
            <person name="Teske A."/>
            <person name="Baker B.J."/>
        </authorList>
    </citation>
    <scope>NUCLEOTIDE SEQUENCE [LARGE SCALE GENOMIC DNA]</scope>
    <source>
        <strain evidence="13">B47_G16</strain>
    </source>
</reference>
<dbReference type="GO" id="GO:0006351">
    <property type="term" value="P:DNA-templated transcription"/>
    <property type="evidence" value="ECO:0007669"/>
    <property type="project" value="UniProtKB-UniRule"/>
</dbReference>
<gene>
    <name evidence="11" type="primary">rpoA</name>
    <name evidence="13" type="ORF">DRJ00_01165</name>
</gene>
<evidence type="ECO:0000259" key="12">
    <source>
        <dbReference type="SMART" id="SM00662"/>
    </source>
</evidence>
<evidence type="ECO:0000256" key="5">
    <source>
        <dbReference type="ARBA" id="ARBA00022679"/>
    </source>
</evidence>
<name>A0A497E881_UNCAE</name>
<feature type="region of interest" description="Alpha C-terminal domain (alpha-CTD)" evidence="11">
    <location>
        <begin position="238"/>
        <end position="304"/>
    </location>
</feature>
<dbReference type="Gene3D" id="2.170.120.12">
    <property type="entry name" value="DNA-directed RNA polymerase, insert domain"/>
    <property type="match status" value="1"/>
</dbReference>
<evidence type="ECO:0000256" key="4">
    <source>
        <dbReference type="ARBA" id="ARBA00022478"/>
    </source>
</evidence>
<dbReference type="AlphaFoldDB" id="A0A497E881"/>